<evidence type="ECO:0008006" key="3">
    <source>
        <dbReference type="Google" id="ProtNLM"/>
    </source>
</evidence>
<dbReference type="AlphaFoldDB" id="A0A5N4B4A8"/>
<evidence type="ECO:0000313" key="1">
    <source>
        <dbReference type="EMBL" id="KAB0804368.1"/>
    </source>
</evidence>
<proteinExistence type="predicted"/>
<accession>A0A5N4B4A8</accession>
<comment type="caution">
    <text evidence="1">The sequence shown here is derived from an EMBL/GenBank/DDBJ whole genome shotgun (WGS) entry which is preliminary data.</text>
</comment>
<dbReference type="InParanoid" id="A0A5N4B4A8"/>
<gene>
    <name evidence="1" type="ORF">PPYR_01338</name>
</gene>
<protein>
    <recommendedName>
        <fullName evidence="3">DUF4218 domain-containing protein</fullName>
    </recommendedName>
</protein>
<sequence>MDSIKYLKNYVIMVGVFHGNSKPDSANEFLRDFIEDSTNLITNGIFLGNNSYNFRVKMLVCDAPAKSFVLNVKGHTAENGCTKCYQGGKRINNVMCFPWMEQATLRTDAEFREQYDNNHHQGTTLLTELPKFDIIKDVPLDYMHLVCLGIMKRLLTHKRFGWISGNYLHKLSLQQQNEISNNLIYCKKFIVCEFSNRKCRSLHYCARFKAVEFRLLLLYSGPIMFKKYIKQDHYCHFLHFHVAMRILNNDEYCQNKYLLDYAQNLLNGFVKDSERIYGPDFISFNVHNLLHLVQDVVRFGAVHNFSAFDFENHMRLVKKMVRKHDKPLQQVVNRMSEQISCKMLKNNYDLNQPTFLQEHSKGPLLNNCCSRQYMILKFKGYTFKLNSTDCYAILNDNKIIKIHNFVTVDNLNYAVVQYLQKVGLLFNSPCESELVGICCITISNVYDLKICNINEIKSKVMILPKKNNEYVAYSLLH</sequence>
<keyword evidence="2" id="KW-1185">Reference proteome</keyword>
<dbReference type="EMBL" id="VVIM01000001">
    <property type="protein sequence ID" value="KAB0804368.1"/>
    <property type="molecule type" value="Genomic_DNA"/>
</dbReference>
<evidence type="ECO:0000313" key="2">
    <source>
        <dbReference type="Proteomes" id="UP000327044"/>
    </source>
</evidence>
<name>A0A5N4B4A8_PHOPY</name>
<dbReference type="PANTHER" id="PTHR33053">
    <property type="entry name" value="PROTEIN, PUTATIVE-RELATED"/>
    <property type="match status" value="1"/>
</dbReference>
<reference evidence="1 2" key="1">
    <citation type="journal article" date="2018" name="Elife">
        <title>Firefly genomes illuminate parallel origins of bioluminescence in beetles.</title>
        <authorList>
            <person name="Fallon T.R."/>
            <person name="Lower S.E."/>
            <person name="Chang C.H."/>
            <person name="Bessho-Uehara M."/>
            <person name="Martin G.J."/>
            <person name="Bewick A.J."/>
            <person name="Behringer M."/>
            <person name="Debat H.J."/>
            <person name="Wong I."/>
            <person name="Day J.C."/>
            <person name="Suvorov A."/>
            <person name="Silva C.J."/>
            <person name="Stanger-Hall K.F."/>
            <person name="Hall D.W."/>
            <person name="Schmitz R.J."/>
            <person name="Nelson D.R."/>
            <person name="Lewis S.M."/>
            <person name="Shigenobu S."/>
            <person name="Bybee S.M."/>
            <person name="Larracuente A.M."/>
            <person name="Oba Y."/>
            <person name="Weng J.K."/>
        </authorList>
    </citation>
    <scope>NUCLEOTIDE SEQUENCE [LARGE SCALE GENOMIC DNA]</scope>
    <source>
        <strain evidence="1">1611_PpyrPB1</strain>
        <tissue evidence="1">Whole body</tissue>
    </source>
</reference>
<dbReference type="Proteomes" id="UP000327044">
    <property type="component" value="Unassembled WGS sequence"/>
</dbReference>
<organism evidence="1 2">
    <name type="scientific">Photinus pyralis</name>
    <name type="common">Common eastern firefly</name>
    <name type="synonym">Lampyris pyralis</name>
    <dbReference type="NCBI Taxonomy" id="7054"/>
    <lineage>
        <taxon>Eukaryota</taxon>
        <taxon>Metazoa</taxon>
        <taxon>Ecdysozoa</taxon>
        <taxon>Arthropoda</taxon>
        <taxon>Hexapoda</taxon>
        <taxon>Insecta</taxon>
        <taxon>Pterygota</taxon>
        <taxon>Neoptera</taxon>
        <taxon>Endopterygota</taxon>
        <taxon>Coleoptera</taxon>
        <taxon>Polyphaga</taxon>
        <taxon>Elateriformia</taxon>
        <taxon>Elateroidea</taxon>
        <taxon>Lampyridae</taxon>
        <taxon>Lampyrinae</taxon>
        <taxon>Photinus</taxon>
    </lineage>
</organism>